<dbReference type="PANTHER" id="PTHR19818">
    <property type="entry name" value="ZINC FINGER PROTEIN ZIC AND GLI"/>
    <property type="match status" value="1"/>
</dbReference>
<evidence type="ECO:0000256" key="4">
    <source>
        <dbReference type="ARBA" id="ARBA00022833"/>
    </source>
</evidence>
<dbReference type="Proteomes" id="UP000078343">
    <property type="component" value="Unassembled WGS sequence"/>
</dbReference>
<dbReference type="PROSITE" id="PS00028">
    <property type="entry name" value="ZINC_FINGER_C2H2_1"/>
    <property type="match status" value="2"/>
</dbReference>
<dbReference type="PROSITE" id="PS50157">
    <property type="entry name" value="ZINC_FINGER_C2H2_2"/>
    <property type="match status" value="2"/>
</dbReference>
<keyword evidence="8" id="KW-1185">Reference proteome</keyword>
<evidence type="ECO:0000313" key="8">
    <source>
        <dbReference type="Proteomes" id="UP000078343"/>
    </source>
</evidence>
<dbReference type="SUPFAM" id="SSF57667">
    <property type="entry name" value="beta-beta-alpha zinc fingers"/>
    <property type="match status" value="1"/>
</dbReference>
<evidence type="ECO:0000313" key="7">
    <source>
        <dbReference type="EMBL" id="OAP54358.1"/>
    </source>
</evidence>
<dbReference type="GO" id="GO:0045944">
    <property type="term" value="P:positive regulation of transcription by RNA polymerase II"/>
    <property type="evidence" value="ECO:0007669"/>
    <property type="project" value="UniProtKB-ARBA"/>
</dbReference>
<dbReference type="GO" id="GO:0005634">
    <property type="term" value="C:nucleus"/>
    <property type="evidence" value="ECO:0007669"/>
    <property type="project" value="UniProtKB-ARBA"/>
</dbReference>
<dbReference type="SMART" id="SM00355">
    <property type="entry name" value="ZnF_C2H2"/>
    <property type="match status" value="3"/>
</dbReference>
<keyword evidence="2" id="KW-0677">Repeat</keyword>
<sequence length="499" mass="56767">MASDIAKRFPCPEGGCTKSFTRKAALQHHLDGRQHAGQQPFQCPQCPTRFVRKGDQKKHEERKHRHLARFGCGASSCSAAFATRHELNRHLTRFPEHSQEGSASVFFQEMTVKTSNRNPNREDIDVQYEEQASRHLVGCGGWIVSPAVPEGERAQGGQTKDAYLVTEMSTMSLENNLFLLSKQKTNFPRADVTIQPSGFIPLDSTRELGMEGLQHRWSTLEEFLQAFNSEWDRKSDGTLRARSMSHVRPLQPLVAPDVSLWVTGGFVPGDLPLTAESNSSAAVDATGVLQQLMESVRKSWDQYNFSDLEVNLDLLYTKLVNRFRSHRRHGVGVLDHEQHVMMLLRETLIEGLTQRQRIESGILSRLFDEFVDFCTTRGKRRSFDELEKDLPHWQIWDELAQISDEQEQKALIQKQMRLLVQQERQRSGHPRSGANLTLEWLEESIQCAFMARTFCKSIISGRTDSVMETVRTVTHQAVGSIEMASDGQEVCEMDLDVRV</sequence>
<evidence type="ECO:0000256" key="2">
    <source>
        <dbReference type="ARBA" id="ARBA00022737"/>
    </source>
</evidence>
<dbReference type="OrthoDB" id="2162596at2759"/>
<dbReference type="GeneID" id="30015627"/>
<evidence type="ECO:0000259" key="6">
    <source>
        <dbReference type="PROSITE" id="PS50157"/>
    </source>
</evidence>
<feature type="domain" description="C2H2-type" evidence="6">
    <location>
        <begin position="9"/>
        <end position="40"/>
    </location>
</feature>
<dbReference type="InterPro" id="IPR050329">
    <property type="entry name" value="GLI_C2H2-zinc-finger"/>
</dbReference>
<comment type="caution">
    <text evidence="7">The sequence shown here is derived from an EMBL/GenBank/DDBJ whole genome shotgun (WGS) entry which is preliminary data.</text>
</comment>
<evidence type="ECO:0000256" key="5">
    <source>
        <dbReference type="PROSITE-ProRule" id="PRU00042"/>
    </source>
</evidence>
<gene>
    <name evidence="7" type="ORF">AYL99_11459</name>
</gene>
<accession>A0A178Z3M9</accession>
<dbReference type="PANTHER" id="PTHR19818:SF139">
    <property type="entry name" value="PAIR-RULE PROTEIN ODD-PAIRED"/>
    <property type="match status" value="1"/>
</dbReference>
<dbReference type="Pfam" id="PF00096">
    <property type="entry name" value="zf-C2H2"/>
    <property type="match status" value="2"/>
</dbReference>
<dbReference type="Gene3D" id="3.30.160.60">
    <property type="entry name" value="Classic Zinc Finger"/>
    <property type="match status" value="2"/>
</dbReference>
<name>A0A178Z3M9_9EURO</name>
<dbReference type="RefSeq" id="XP_018687725.1">
    <property type="nucleotide sequence ID" value="XM_018842965.1"/>
</dbReference>
<protein>
    <recommendedName>
        <fullName evidence="6">C2H2-type domain-containing protein</fullName>
    </recommendedName>
</protein>
<keyword evidence="4" id="KW-0862">Zinc</keyword>
<dbReference type="GO" id="GO:0008270">
    <property type="term" value="F:zinc ion binding"/>
    <property type="evidence" value="ECO:0007669"/>
    <property type="project" value="UniProtKB-KW"/>
</dbReference>
<feature type="domain" description="C2H2-type" evidence="6">
    <location>
        <begin position="70"/>
        <end position="102"/>
    </location>
</feature>
<keyword evidence="3 5" id="KW-0863">Zinc-finger</keyword>
<reference evidence="7 8" key="1">
    <citation type="submission" date="2016-04" db="EMBL/GenBank/DDBJ databases">
        <title>Draft genome of Fonsecaea erecta CBS 125763.</title>
        <authorList>
            <person name="Weiss V.A."/>
            <person name="Vicente V.A."/>
            <person name="Raittz R.T."/>
            <person name="Moreno L.F."/>
            <person name="De Souza E.M."/>
            <person name="Pedrosa F.O."/>
            <person name="Steffens M.B."/>
            <person name="Faoro H."/>
            <person name="Tadra-Sfeir M.Z."/>
            <person name="Najafzadeh M.J."/>
            <person name="Felipe M.S."/>
            <person name="Teixeira M."/>
            <person name="Sun J."/>
            <person name="Xi L."/>
            <person name="Gomes R."/>
            <person name="De Azevedo C.M."/>
            <person name="Salgado C.G."/>
            <person name="Da Silva M.B."/>
            <person name="Nascimento M.F."/>
            <person name="Queiroz-Telles F."/>
            <person name="Attili D.S."/>
            <person name="Gorbushina A."/>
        </authorList>
    </citation>
    <scope>NUCLEOTIDE SEQUENCE [LARGE SCALE GENOMIC DNA]</scope>
    <source>
        <strain evidence="7 8">CBS 125763</strain>
    </source>
</reference>
<organism evidence="7 8">
    <name type="scientific">Fonsecaea erecta</name>
    <dbReference type="NCBI Taxonomy" id="1367422"/>
    <lineage>
        <taxon>Eukaryota</taxon>
        <taxon>Fungi</taxon>
        <taxon>Dikarya</taxon>
        <taxon>Ascomycota</taxon>
        <taxon>Pezizomycotina</taxon>
        <taxon>Eurotiomycetes</taxon>
        <taxon>Chaetothyriomycetidae</taxon>
        <taxon>Chaetothyriales</taxon>
        <taxon>Herpotrichiellaceae</taxon>
        <taxon>Fonsecaea</taxon>
    </lineage>
</organism>
<dbReference type="GO" id="GO:0000978">
    <property type="term" value="F:RNA polymerase II cis-regulatory region sequence-specific DNA binding"/>
    <property type="evidence" value="ECO:0007669"/>
    <property type="project" value="TreeGrafter"/>
</dbReference>
<keyword evidence="1" id="KW-0479">Metal-binding</keyword>
<evidence type="ECO:0000256" key="3">
    <source>
        <dbReference type="ARBA" id="ARBA00022771"/>
    </source>
</evidence>
<dbReference type="EMBL" id="LVYI01000014">
    <property type="protein sequence ID" value="OAP54358.1"/>
    <property type="molecule type" value="Genomic_DNA"/>
</dbReference>
<proteinExistence type="predicted"/>
<dbReference type="STRING" id="1367422.A0A178Z3M9"/>
<dbReference type="InterPro" id="IPR036236">
    <property type="entry name" value="Znf_C2H2_sf"/>
</dbReference>
<dbReference type="GO" id="GO:0000981">
    <property type="term" value="F:DNA-binding transcription factor activity, RNA polymerase II-specific"/>
    <property type="evidence" value="ECO:0007669"/>
    <property type="project" value="TreeGrafter"/>
</dbReference>
<evidence type="ECO:0000256" key="1">
    <source>
        <dbReference type="ARBA" id="ARBA00022723"/>
    </source>
</evidence>
<dbReference type="AlphaFoldDB" id="A0A178Z3M9"/>
<dbReference type="InterPro" id="IPR013087">
    <property type="entry name" value="Znf_C2H2_type"/>
</dbReference>